<keyword evidence="7" id="KW-0812">Transmembrane</keyword>
<keyword evidence="6" id="KW-0560">Oxidoreductase</keyword>
<keyword evidence="3 5" id="KW-0479">Metal-binding</keyword>
<dbReference type="PROSITE" id="PS00086">
    <property type="entry name" value="CYTOCHROME_P450"/>
    <property type="match status" value="1"/>
</dbReference>
<proteinExistence type="inferred from homology"/>
<dbReference type="InterPro" id="IPR017972">
    <property type="entry name" value="Cyt_P450_CS"/>
</dbReference>
<dbReference type="PRINTS" id="PR00385">
    <property type="entry name" value="P450"/>
</dbReference>
<dbReference type="InterPro" id="IPR050121">
    <property type="entry name" value="Cytochrome_P450_monoxygenase"/>
</dbReference>
<dbReference type="PANTHER" id="PTHR24305:SF166">
    <property type="entry name" value="CYTOCHROME P450 12A4, MITOCHONDRIAL-RELATED"/>
    <property type="match status" value="1"/>
</dbReference>
<evidence type="ECO:0000256" key="3">
    <source>
        <dbReference type="ARBA" id="ARBA00022723"/>
    </source>
</evidence>
<dbReference type="InterPro" id="IPR002401">
    <property type="entry name" value="Cyt_P450_E_grp-I"/>
</dbReference>
<dbReference type="InterPro" id="IPR001128">
    <property type="entry name" value="Cyt_P450"/>
</dbReference>
<keyword evidence="4 5" id="KW-0408">Iron</keyword>
<dbReference type="GO" id="GO:0004497">
    <property type="term" value="F:monooxygenase activity"/>
    <property type="evidence" value="ECO:0007669"/>
    <property type="project" value="UniProtKB-KW"/>
</dbReference>
<keyword evidence="9" id="KW-1185">Reference proteome</keyword>
<accession>A0A163LLC6</accession>
<comment type="caution">
    <text evidence="8">The sequence shown here is derived from an EMBL/GenBank/DDBJ whole genome shotgun (WGS) entry which is preliminary data.</text>
</comment>
<dbReference type="PRINTS" id="PR00463">
    <property type="entry name" value="EP450I"/>
</dbReference>
<comment type="similarity">
    <text evidence="2 6">Belongs to the cytochrome P450 family.</text>
</comment>
<dbReference type="InterPro" id="IPR036396">
    <property type="entry name" value="Cyt_P450_sf"/>
</dbReference>
<keyword evidence="6" id="KW-0503">Monooxygenase</keyword>
<keyword evidence="5 6" id="KW-0349">Heme</keyword>
<keyword evidence="7" id="KW-0472">Membrane</keyword>
<evidence type="ECO:0000313" key="8">
    <source>
        <dbReference type="EMBL" id="KZM27893.1"/>
    </source>
</evidence>
<evidence type="ECO:0000313" key="9">
    <source>
        <dbReference type="Proteomes" id="UP000076837"/>
    </source>
</evidence>
<dbReference type="CDD" id="cd11062">
    <property type="entry name" value="CYP58-like"/>
    <property type="match status" value="1"/>
</dbReference>
<keyword evidence="7" id="KW-1133">Transmembrane helix</keyword>
<dbReference type="GO" id="GO:0020037">
    <property type="term" value="F:heme binding"/>
    <property type="evidence" value="ECO:0007669"/>
    <property type="project" value="InterPro"/>
</dbReference>
<dbReference type="Gene3D" id="1.10.630.10">
    <property type="entry name" value="Cytochrome P450"/>
    <property type="match status" value="1"/>
</dbReference>
<evidence type="ECO:0000256" key="4">
    <source>
        <dbReference type="ARBA" id="ARBA00023004"/>
    </source>
</evidence>
<dbReference type="GO" id="GO:0016705">
    <property type="term" value="F:oxidoreductase activity, acting on paired donors, with incorporation or reduction of molecular oxygen"/>
    <property type="evidence" value="ECO:0007669"/>
    <property type="project" value="InterPro"/>
</dbReference>
<name>A0A163LLC6_DIDRA</name>
<sequence>MGFQEIIGKLSSASWTSTFLLLATACLLCVAIYRLFLSPVARFPGPILAALTFAYEGYFDIFKEGGGRYWVEINRMHDTLGPIVRINPWEVHIRDPEWNEAYKMKCKASKPAWFYRSQGPPNTVLQSGFKGFKGTGSVVTLGDAFRCLAIDVTCTTSLGRDFGFVEVEDFEEAMFLVGRTFGRMNMVTRQVGHWLFEVLRARPRFGKSAQLPPGVIRVLRFRNMVMEAIQEDYRAALADESDSNAGKEVVKRSTGEPPAGFTTAAAHILKSKLPPKEKEMTRVVDEVWLNINAGIETEGVMMTFAVFMLLSHPDKLSRLREEIGNLEKSIGRQPSFQQLRELPYLTAVIQEAFRLNHPVSSRLPRYDPKNDMMYRDTVIPKGVHVSISLYDNYLNPDIFKDPHTFEPERWLDEQERKRLRKYVNNFGCGPRACIGQEVANMEVYLTLGRLFAPSAGFDMELHDTLYERDVAFYYDLFGAFPKSSNNVRVKVV</sequence>
<dbReference type="SUPFAM" id="SSF48264">
    <property type="entry name" value="Cytochrome P450"/>
    <property type="match status" value="1"/>
</dbReference>
<organism evidence="8 9">
    <name type="scientific">Didymella rabiei</name>
    <name type="common">Chickpea ascochyta blight fungus</name>
    <name type="synonym">Mycosphaerella rabiei</name>
    <dbReference type="NCBI Taxonomy" id="5454"/>
    <lineage>
        <taxon>Eukaryota</taxon>
        <taxon>Fungi</taxon>
        <taxon>Dikarya</taxon>
        <taxon>Ascomycota</taxon>
        <taxon>Pezizomycotina</taxon>
        <taxon>Dothideomycetes</taxon>
        <taxon>Pleosporomycetidae</taxon>
        <taxon>Pleosporales</taxon>
        <taxon>Pleosporineae</taxon>
        <taxon>Didymellaceae</taxon>
        <taxon>Ascochyta</taxon>
    </lineage>
</organism>
<reference evidence="8 9" key="1">
    <citation type="journal article" date="2016" name="Sci. Rep.">
        <title>Draft genome sequencing and secretome analysis of fungal phytopathogen Ascochyta rabiei provides insight into the necrotrophic effector repertoire.</title>
        <authorList>
            <person name="Verma S."/>
            <person name="Gazara R.K."/>
            <person name="Nizam S."/>
            <person name="Parween S."/>
            <person name="Chattopadhyay D."/>
            <person name="Verma P.K."/>
        </authorList>
    </citation>
    <scope>NUCLEOTIDE SEQUENCE [LARGE SCALE GENOMIC DNA]</scope>
    <source>
        <strain evidence="8 9">ArDII</strain>
    </source>
</reference>
<dbReference type="PANTHER" id="PTHR24305">
    <property type="entry name" value="CYTOCHROME P450"/>
    <property type="match status" value="1"/>
</dbReference>
<dbReference type="EMBL" id="JYNV01000047">
    <property type="protein sequence ID" value="KZM27893.1"/>
    <property type="molecule type" value="Genomic_DNA"/>
</dbReference>
<evidence type="ECO:0000256" key="7">
    <source>
        <dbReference type="SAM" id="Phobius"/>
    </source>
</evidence>
<dbReference type="Proteomes" id="UP000076837">
    <property type="component" value="Unassembled WGS sequence"/>
</dbReference>
<evidence type="ECO:0000256" key="5">
    <source>
        <dbReference type="PIRSR" id="PIRSR602401-1"/>
    </source>
</evidence>
<evidence type="ECO:0000256" key="6">
    <source>
        <dbReference type="RuleBase" id="RU000461"/>
    </source>
</evidence>
<feature type="transmembrane region" description="Helical" evidence="7">
    <location>
        <begin position="12"/>
        <end position="36"/>
    </location>
</feature>
<dbReference type="AlphaFoldDB" id="A0A163LLC6"/>
<feature type="binding site" description="axial binding residue" evidence="5">
    <location>
        <position position="433"/>
    </location>
    <ligand>
        <name>heme</name>
        <dbReference type="ChEBI" id="CHEBI:30413"/>
    </ligand>
    <ligandPart>
        <name>Fe</name>
        <dbReference type="ChEBI" id="CHEBI:18248"/>
    </ligandPart>
</feature>
<gene>
    <name evidence="8" type="ORF">ST47_g962</name>
</gene>
<protein>
    <submittedName>
        <fullName evidence="8">Heme binding</fullName>
    </submittedName>
</protein>
<dbReference type="Pfam" id="PF00067">
    <property type="entry name" value="p450"/>
    <property type="match status" value="1"/>
</dbReference>
<evidence type="ECO:0000256" key="1">
    <source>
        <dbReference type="ARBA" id="ARBA00001971"/>
    </source>
</evidence>
<comment type="cofactor">
    <cofactor evidence="1 5">
        <name>heme</name>
        <dbReference type="ChEBI" id="CHEBI:30413"/>
    </cofactor>
</comment>
<dbReference type="STRING" id="5454.A0A163LLC6"/>
<evidence type="ECO:0000256" key="2">
    <source>
        <dbReference type="ARBA" id="ARBA00010617"/>
    </source>
</evidence>
<dbReference type="GO" id="GO:0005506">
    <property type="term" value="F:iron ion binding"/>
    <property type="evidence" value="ECO:0007669"/>
    <property type="project" value="InterPro"/>
</dbReference>